<dbReference type="Proteomes" id="UP000003656">
    <property type="component" value="Unassembled WGS sequence"/>
</dbReference>
<dbReference type="EMBL" id="ABXB03000003">
    <property type="protein sequence ID" value="EFA22537.1"/>
    <property type="molecule type" value="Genomic_DNA"/>
</dbReference>
<dbReference type="Proteomes" id="UP000029074">
    <property type="component" value="Unassembled WGS sequence"/>
</dbReference>
<protein>
    <submittedName>
        <fullName evidence="2">ATPase</fullName>
    </submittedName>
</protein>
<dbReference type="eggNOG" id="COG1373">
    <property type="taxonomic scope" value="Bacteria"/>
</dbReference>
<name>D1NUN6_9BIFI</name>
<proteinExistence type="predicted"/>
<reference evidence="1 3" key="1">
    <citation type="submission" date="2009-11" db="EMBL/GenBank/DDBJ databases">
        <authorList>
            <person name="Weinstock G."/>
            <person name="Sodergren E."/>
            <person name="Clifton S."/>
            <person name="Fulton L."/>
            <person name="Fulton B."/>
            <person name="Courtney L."/>
            <person name="Fronick C."/>
            <person name="Harrison M."/>
            <person name="Strong C."/>
            <person name="Farmer C."/>
            <person name="Delahaunty K."/>
            <person name="Markovic C."/>
            <person name="Hall O."/>
            <person name="Minx P."/>
            <person name="Tomlinson C."/>
            <person name="Mitreva M."/>
            <person name="Nelson J."/>
            <person name="Hou S."/>
            <person name="Wollam A."/>
            <person name="Pepin K.H."/>
            <person name="Johnson M."/>
            <person name="Bhonagiri V."/>
            <person name="Nash W.E."/>
            <person name="Warren W."/>
            <person name="Chinwalla A."/>
            <person name="Mardis E.R."/>
            <person name="Wilson R.K."/>
        </authorList>
    </citation>
    <scope>NUCLEOTIDE SEQUENCE [LARGE SCALE GENOMIC DNA]</scope>
    <source>
        <strain evidence="1 3">DSM 20093</strain>
    </source>
</reference>
<dbReference type="SUPFAM" id="SSF52980">
    <property type="entry name" value="Restriction endonuclease-like"/>
    <property type="match status" value="1"/>
</dbReference>
<dbReference type="PANTHER" id="PTHR33295:SF20">
    <property type="entry name" value="ATPASE"/>
    <property type="match status" value="1"/>
</dbReference>
<evidence type="ECO:0000313" key="4">
    <source>
        <dbReference type="Proteomes" id="UP000029074"/>
    </source>
</evidence>
<comment type="caution">
    <text evidence="1">The sequence shown here is derived from an EMBL/GenBank/DDBJ whole genome shotgun (WGS) entry which is preliminary data.</text>
</comment>
<accession>D1NUN6</accession>
<dbReference type="STRING" id="561180.BIFGAL_03562"/>
<evidence type="ECO:0000313" key="2">
    <source>
        <dbReference type="EMBL" id="KFI59528.1"/>
    </source>
</evidence>
<dbReference type="InterPro" id="IPR011335">
    <property type="entry name" value="Restrct_endonuc-II-like"/>
</dbReference>
<gene>
    <name evidence="2" type="ORF">BGLCM_0193</name>
    <name evidence="1" type="ORF">BIFGAL_03562</name>
</gene>
<sequence length="119" mass="13782">MRYEVYFIFDRGQQLEGIVFIELLRRGYQVHVGRMGSTEIDFVAERGQQRWYIQVTWSMANEVTRERELAPLRQITDAFPRLVLTMDRTDVGTGVTADGIQIMHAVDWLLGEGTLPGQY</sequence>
<evidence type="ECO:0000313" key="1">
    <source>
        <dbReference type="EMBL" id="EFA22537.1"/>
    </source>
</evidence>
<dbReference type="AlphaFoldDB" id="D1NUN6"/>
<reference evidence="2 4" key="2">
    <citation type="submission" date="2014-03" db="EMBL/GenBank/DDBJ databases">
        <title>Genomics of Bifidobacteria.</title>
        <authorList>
            <person name="Ventura M."/>
            <person name="Milani C."/>
            <person name="Lugli G.A."/>
        </authorList>
    </citation>
    <scope>NUCLEOTIDE SEQUENCE [LARGE SCALE GENOMIC DNA]</scope>
    <source>
        <strain evidence="2 4">LMG 11596</strain>
    </source>
</reference>
<organism evidence="1 3">
    <name type="scientific">Bifidobacterium gallicum DSM 20093 = LMG 11596</name>
    <dbReference type="NCBI Taxonomy" id="561180"/>
    <lineage>
        <taxon>Bacteria</taxon>
        <taxon>Bacillati</taxon>
        <taxon>Actinomycetota</taxon>
        <taxon>Actinomycetes</taxon>
        <taxon>Bifidobacteriales</taxon>
        <taxon>Bifidobacteriaceae</taxon>
        <taxon>Bifidobacterium</taxon>
    </lineage>
</organism>
<dbReference type="EMBL" id="JGYW01000002">
    <property type="protein sequence ID" value="KFI59528.1"/>
    <property type="molecule type" value="Genomic_DNA"/>
</dbReference>
<evidence type="ECO:0000313" key="3">
    <source>
        <dbReference type="Proteomes" id="UP000003656"/>
    </source>
</evidence>
<dbReference type="PANTHER" id="PTHR33295">
    <property type="entry name" value="ATPASE"/>
    <property type="match status" value="1"/>
</dbReference>
<keyword evidence="4" id="KW-1185">Reference proteome</keyword>